<dbReference type="AlphaFoldDB" id="A0A2T3B847"/>
<feature type="compositionally biased region" description="Basic residues" evidence="1">
    <location>
        <begin position="136"/>
        <end position="150"/>
    </location>
</feature>
<proteinExistence type="predicted"/>
<accession>A0A2T3B847</accession>
<dbReference type="RefSeq" id="XP_024723095.1">
    <property type="nucleotide sequence ID" value="XM_024864482.1"/>
</dbReference>
<dbReference type="EMBL" id="KZ679008">
    <property type="protein sequence ID" value="PSS23049.1"/>
    <property type="molecule type" value="Genomic_DNA"/>
</dbReference>
<name>A0A2T3B847_AMORE</name>
<evidence type="ECO:0000256" key="1">
    <source>
        <dbReference type="SAM" id="MobiDB-lite"/>
    </source>
</evidence>
<evidence type="ECO:0000313" key="2">
    <source>
        <dbReference type="EMBL" id="PSS23049.1"/>
    </source>
</evidence>
<feature type="region of interest" description="Disordered" evidence="1">
    <location>
        <begin position="109"/>
        <end position="150"/>
    </location>
</feature>
<evidence type="ECO:0000313" key="3">
    <source>
        <dbReference type="Proteomes" id="UP000241818"/>
    </source>
</evidence>
<dbReference type="Proteomes" id="UP000241818">
    <property type="component" value="Unassembled WGS sequence"/>
</dbReference>
<sequence length="150" mass="16467">MRALFACECLSLPQSLSVRFPGPGIQLLELLGLQDRRARSSPCVLREIIFIFLPHTGLDGGFIGDNVPVSTLINGTVNCLIDLPFDPPPHAAGPAIQEYHFLISAPAPAPAPWRTRVPWRRASDDVSPGARPRSPNPRRPRRQGPRARNP</sequence>
<dbReference type="GeneID" id="36572563"/>
<reference evidence="2 3" key="1">
    <citation type="journal article" date="2018" name="New Phytol.">
        <title>Comparative genomics and transcriptomics depict ericoid mycorrhizal fungi as versatile saprotrophs and plant mutualists.</title>
        <authorList>
            <person name="Martino E."/>
            <person name="Morin E."/>
            <person name="Grelet G.A."/>
            <person name="Kuo A."/>
            <person name="Kohler A."/>
            <person name="Daghino S."/>
            <person name="Barry K.W."/>
            <person name="Cichocki N."/>
            <person name="Clum A."/>
            <person name="Dockter R.B."/>
            <person name="Hainaut M."/>
            <person name="Kuo R.C."/>
            <person name="LaButti K."/>
            <person name="Lindahl B.D."/>
            <person name="Lindquist E.A."/>
            <person name="Lipzen A."/>
            <person name="Khouja H.R."/>
            <person name="Magnuson J."/>
            <person name="Murat C."/>
            <person name="Ohm R.A."/>
            <person name="Singer S.W."/>
            <person name="Spatafora J.W."/>
            <person name="Wang M."/>
            <person name="Veneault-Fourrey C."/>
            <person name="Henrissat B."/>
            <person name="Grigoriev I.V."/>
            <person name="Martin F.M."/>
            <person name="Perotto S."/>
        </authorList>
    </citation>
    <scope>NUCLEOTIDE SEQUENCE [LARGE SCALE GENOMIC DNA]</scope>
    <source>
        <strain evidence="2 3">ATCC 22711</strain>
    </source>
</reference>
<protein>
    <submittedName>
        <fullName evidence="2">Uncharacterized protein</fullName>
    </submittedName>
</protein>
<organism evidence="2 3">
    <name type="scientific">Amorphotheca resinae ATCC 22711</name>
    <dbReference type="NCBI Taxonomy" id="857342"/>
    <lineage>
        <taxon>Eukaryota</taxon>
        <taxon>Fungi</taxon>
        <taxon>Dikarya</taxon>
        <taxon>Ascomycota</taxon>
        <taxon>Pezizomycotina</taxon>
        <taxon>Leotiomycetes</taxon>
        <taxon>Helotiales</taxon>
        <taxon>Amorphothecaceae</taxon>
        <taxon>Amorphotheca</taxon>
    </lineage>
</organism>
<keyword evidence="3" id="KW-1185">Reference proteome</keyword>
<dbReference type="InParanoid" id="A0A2T3B847"/>
<gene>
    <name evidence="2" type="ORF">M430DRAFT_212621</name>
</gene>